<reference evidence="1 2" key="1">
    <citation type="submission" date="2020-08" db="EMBL/GenBank/DDBJ databases">
        <title>Hymenobacter sp. S2-20-2 genome sequencing.</title>
        <authorList>
            <person name="Jin L."/>
        </authorList>
    </citation>
    <scope>NUCLEOTIDE SEQUENCE [LARGE SCALE GENOMIC DNA]</scope>
    <source>
        <strain evidence="1 2">S2-20-2</strain>
    </source>
</reference>
<evidence type="ECO:0000313" key="1">
    <source>
        <dbReference type="EMBL" id="QNH62073.1"/>
    </source>
</evidence>
<proteinExistence type="predicted"/>
<evidence type="ECO:0008006" key="3">
    <source>
        <dbReference type="Google" id="ProtNLM"/>
    </source>
</evidence>
<dbReference type="AlphaFoldDB" id="A0A7G7W6T0"/>
<accession>A0A7G7W6T0</accession>
<dbReference type="RefSeq" id="WP_185887991.1">
    <property type="nucleotide sequence ID" value="NZ_CP060202.1"/>
</dbReference>
<dbReference type="KEGG" id="hsk:H4317_18310"/>
<sequence length="135" mass="16075">MQLEYILQTEGLVIGYDHDNQWLYVDWRGEHTKESSWAACLQMLEVMQLWHCEKILNDNSSITHQTAELSERSFGWLEQMRLSGLRYMAWVYPRNFPARKPSEESLQLIRRPLVATFDDVASACLWLRRQQNTLR</sequence>
<name>A0A7G7W6T0_9BACT</name>
<keyword evidence="2" id="KW-1185">Reference proteome</keyword>
<gene>
    <name evidence="1" type="ORF">H4317_18310</name>
</gene>
<evidence type="ECO:0000313" key="2">
    <source>
        <dbReference type="Proteomes" id="UP000515489"/>
    </source>
</evidence>
<protein>
    <recommendedName>
        <fullName evidence="3">STAS/SEC14 domain-containing protein</fullName>
    </recommendedName>
</protein>
<dbReference type="EMBL" id="CP060202">
    <property type="protein sequence ID" value="QNH62073.1"/>
    <property type="molecule type" value="Genomic_DNA"/>
</dbReference>
<dbReference type="Proteomes" id="UP000515489">
    <property type="component" value="Chromosome"/>
</dbReference>
<organism evidence="1 2">
    <name type="scientific">Hymenobacter sediminicola</name>
    <dbReference type="NCBI Taxonomy" id="2761579"/>
    <lineage>
        <taxon>Bacteria</taxon>
        <taxon>Pseudomonadati</taxon>
        <taxon>Bacteroidota</taxon>
        <taxon>Cytophagia</taxon>
        <taxon>Cytophagales</taxon>
        <taxon>Hymenobacteraceae</taxon>
        <taxon>Hymenobacter</taxon>
    </lineage>
</organism>